<reference evidence="2" key="1">
    <citation type="journal article" date="2010" name="PLoS Genet.">
        <title>Genome sequence of the plant growth promoting endophytic bacterium Enterobacter sp. 638.</title>
        <authorList>
            <person name="Taghavi S."/>
            <person name="van der Lelie D."/>
            <person name="Hoffman A."/>
            <person name="Zhang Y.B."/>
            <person name="Walla M.D."/>
            <person name="Vangronsveld J."/>
            <person name="Newman L."/>
            <person name="Monchy S."/>
        </authorList>
    </citation>
    <scope>NUCLEOTIDE SEQUENCE [LARGE SCALE GENOMIC DNA]</scope>
    <source>
        <strain evidence="2">638</strain>
    </source>
</reference>
<dbReference type="AlphaFoldDB" id="A0A9J9GGE1"/>
<evidence type="ECO:0000313" key="2">
    <source>
        <dbReference type="Proteomes" id="UP000000230"/>
    </source>
</evidence>
<gene>
    <name evidence="1" type="ordered locus">Ent638_1902</name>
</gene>
<proteinExistence type="predicted"/>
<sequence length="141" mass="15862">MLLENTINGLFHMKKLLLLVPLVFTTPVQASEITVGQICKAASAAMFGRDHKIMQLDKIESGTAYIHYIRQNDSTRWAIKCKLIGDQVMWASDNPDSTDRWRDDPADSTVKYAIEGKKLIITEVYSDGSSTSNPYPLKQLK</sequence>
<organism evidence="1 2">
    <name type="scientific">Enterobacter sp. (strain 638)</name>
    <dbReference type="NCBI Taxonomy" id="399742"/>
    <lineage>
        <taxon>Bacteria</taxon>
        <taxon>Pseudomonadati</taxon>
        <taxon>Pseudomonadota</taxon>
        <taxon>Gammaproteobacteria</taxon>
        <taxon>Enterobacterales</taxon>
        <taxon>Enterobacteriaceae</taxon>
        <taxon>Enterobacter</taxon>
    </lineage>
</organism>
<evidence type="ECO:0000313" key="1">
    <source>
        <dbReference type="EMBL" id="ABP60578.1"/>
    </source>
</evidence>
<dbReference type="KEGG" id="ent:Ent638_1902"/>
<protein>
    <submittedName>
        <fullName evidence="1">Uncharacterized protein</fullName>
    </submittedName>
</protein>
<name>A0A9J9GGE1_ENT38</name>
<accession>A0A9J9GGE1</accession>
<dbReference type="Proteomes" id="UP000000230">
    <property type="component" value="Chromosome"/>
</dbReference>
<dbReference type="EMBL" id="CP000653">
    <property type="protein sequence ID" value="ABP60578.1"/>
    <property type="molecule type" value="Genomic_DNA"/>
</dbReference>
<keyword evidence="2" id="KW-1185">Reference proteome</keyword>